<dbReference type="GO" id="GO:0003676">
    <property type="term" value="F:nucleic acid binding"/>
    <property type="evidence" value="ECO:0007669"/>
    <property type="project" value="InterPro"/>
</dbReference>
<dbReference type="InterPro" id="IPR036397">
    <property type="entry name" value="RNaseH_sf"/>
</dbReference>
<dbReference type="SUPFAM" id="SSF53098">
    <property type="entry name" value="Ribonuclease H-like"/>
    <property type="match status" value="1"/>
</dbReference>
<accession>A0AAW9SDT0</accession>
<protein>
    <submittedName>
        <fullName evidence="2">Integrase core domain-containing protein</fullName>
    </submittedName>
</protein>
<evidence type="ECO:0000259" key="1">
    <source>
        <dbReference type="Pfam" id="PF13683"/>
    </source>
</evidence>
<keyword evidence="3" id="KW-1185">Reference proteome</keyword>
<dbReference type="InterPro" id="IPR001584">
    <property type="entry name" value="Integrase_cat-core"/>
</dbReference>
<name>A0AAW9SDT0_9BACT</name>
<dbReference type="GO" id="GO:0015074">
    <property type="term" value="P:DNA integration"/>
    <property type="evidence" value="ECO:0007669"/>
    <property type="project" value="InterPro"/>
</dbReference>
<dbReference type="Gene3D" id="3.30.420.10">
    <property type="entry name" value="Ribonuclease H-like superfamily/Ribonuclease H"/>
    <property type="match status" value="1"/>
</dbReference>
<evidence type="ECO:0000313" key="2">
    <source>
        <dbReference type="EMBL" id="MEN7548841.1"/>
    </source>
</evidence>
<dbReference type="RefSeq" id="WP_346821617.1">
    <property type="nucleotide sequence ID" value="NZ_JBDKWZ010000006.1"/>
</dbReference>
<dbReference type="Proteomes" id="UP001403385">
    <property type="component" value="Unassembled WGS sequence"/>
</dbReference>
<gene>
    <name evidence="2" type="ORF">AAG747_13045</name>
</gene>
<dbReference type="EMBL" id="JBDKWZ010000006">
    <property type="protein sequence ID" value="MEN7548841.1"/>
    <property type="molecule type" value="Genomic_DNA"/>
</dbReference>
<proteinExistence type="predicted"/>
<feature type="domain" description="Integrase catalytic" evidence="1">
    <location>
        <begin position="1"/>
        <end position="48"/>
    </location>
</feature>
<dbReference type="Pfam" id="PF13683">
    <property type="entry name" value="rve_3"/>
    <property type="match status" value="1"/>
</dbReference>
<dbReference type="AlphaFoldDB" id="A0AAW9SDT0"/>
<dbReference type="InterPro" id="IPR012337">
    <property type="entry name" value="RNaseH-like_sf"/>
</dbReference>
<feature type="non-terminal residue" evidence="2">
    <location>
        <position position="1"/>
    </location>
</feature>
<sequence>VERVQKTSLQEFYAIEDLQNPNLSENLEQWQFHYNWYRPHSSLNGKTPMERVCELSTITPFWEEIGAMYDERVERIQEQNYMSNLALRKLIKRTNPEAL</sequence>
<evidence type="ECO:0000313" key="3">
    <source>
        <dbReference type="Proteomes" id="UP001403385"/>
    </source>
</evidence>
<organism evidence="2 3">
    <name type="scientific">Rapidithrix thailandica</name>
    <dbReference type="NCBI Taxonomy" id="413964"/>
    <lineage>
        <taxon>Bacteria</taxon>
        <taxon>Pseudomonadati</taxon>
        <taxon>Bacteroidota</taxon>
        <taxon>Cytophagia</taxon>
        <taxon>Cytophagales</taxon>
        <taxon>Flammeovirgaceae</taxon>
        <taxon>Rapidithrix</taxon>
    </lineage>
</organism>
<reference evidence="2 3" key="1">
    <citation type="submission" date="2024-04" db="EMBL/GenBank/DDBJ databases">
        <title>Novel genus in family Flammeovirgaceae.</title>
        <authorList>
            <person name="Nguyen T.H."/>
            <person name="Vuong T.Q."/>
            <person name="Le H."/>
            <person name="Kim S.-G."/>
        </authorList>
    </citation>
    <scope>NUCLEOTIDE SEQUENCE [LARGE SCALE GENOMIC DNA]</scope>
    <source>
        <strain evidence="2 3">JCM 23209</strain>
    </source>
</reference>
<comment type="caution">
    <text evidence="2">The sequence shown here is derived from an EMBL/GenBank/DDBJ whole genome shotgun (WGS) entry which is preliminary data.</text>
</comment>